<evidence type="ECO:0000313" key="2">
    <source>
        <dbReference type="EMBL" id="GIZ37633.1"/>
    </source>
</evidence>
<dbReference type="GO" id="GO:0007030">
    <property type="term" value="P:Golgi organization"/>
    <property type="evidence" value="ECO:0007669"/>
    <property type="project" value="TreeGrafter"/>
</dbReference>
<dbReference type="GeneID" id="68286651"/>
<dbReference type="GO" id="GO:0005794">
    <property type="term" value="C:Golgi apparatus"/>
    <property type="evidence" value="ECO:0007669"/>
    <property type="project" value="TreeGrafter"/>
</dbReference>
<feature type="region of interest" description="Disordered" evidence="1">
    <location>
        <begin position="313"/>
        <end position="335"/>
    </location>
</feature>
<dbReference type="GO" id="GO:0009306">
    <property type="term" value="P:protein secretion"/>
    <property type="evidence" value="ECO:0007669"/>
    <property type="project" value="TreeGrafter"/>
</dbReference>
<dbReference type="PANTHER" id="PTHR17985">
    <property type="entry name" value="SER/THR-RICH PROTEIN T10 IN DGCR REGION"/>
    <property type="match status" value="1"/>
</dbReference>
<dbReference type="PANTHER" id="PTHR17985:SF8">
    <property type="entry name" value="TRANSPORT AND GOLGI ORGANIZATION PROTEIN 2 HOMOLOG"/>
    <property type="match status" value="1"/>
</dbReference>
<name>A0A9P3CFC0_9PEZI</name>
<protein>
    <recommendedName>
        <fullName evidence="4">DUF833-domain-containing protein</fullName>
    </recommendedName>
</protein>
<dbReference type="Proteomes" id="UP000825890">
    <property type="component" value="Unassembled WGS sequence"/>
</dbReference>
<feature type="region of interest" description="Disordered" evidence="1">
    <location>
        <begin position="128"/>
        <end position="185"/>
    </location>
</feature>
<gene>
    <name evidence="2" type="ORF">CKM354_000107600</name>
</gene>
<evidence type="ECO:0000313" key="3">
    <source>
        <dbReference type="Proteomes" id="UP000825890"/>
    </source>
</evidence>
<comment type="caution">
    <text evidence="2">The sequence shown here is derived from an EMBL/GenBank/DDBJ whole genome shotgun (WGS) entry which is preliminary data.</text>
</comment>
<organism evidence="2 3">
    <name type="scientific">Cercospora kikuchii</name>
    <dbReference type="NCBI Taxonomy" id="84275"/>
    <lineage>
        <taxon>Eukaryota</taxon>
        <taxon>Fungi</taxon>
        <taxon>Dikarya</taxon>
        <taxon>Ascomycota</taxon>
        <taxon>Pezizomycotina</taxon>
        <taxon>Dothideomycetes</taxon>
        <taxon>Dothideomycetidae</taxon>
        <taxon>Mycosphaerellales</taxon>
        <taxon>Mycosphaerellaceae</taxon>
        <taxon>Cercospora</taxon>
    </lineage>
</organism>
<dbReference type="AlphaFoldDB" id="A0A9P3CFC0"/>
<dbReference type="OrthoDB" id="191601at2759"/>
<dbReference type="Pfam" id="PF05742">
    <property type="entry name" value="TANGO2"/>
    <property type="match status" value="2"/>
</dbReference>
<evidence type="ECO:0008006" key="4">
    <source>
        <dbReference type="Google" id="ProtNLM"/>
    </source>
</evidence>
<dbReference type="InterPro" id="IPR008551">
    <property type="entry name" value="TANGO2"/>
</dbReference>
<feature type="compositionally biased region" description="Low complexity" evidence="1">
    <location>
        <begin position="162"/>
        <end position="171"/>
    </location>
</feature>
<dbReference type="RefSeq" id="XP_044652120.1">
    <property type="nucleotide sequence ID" value="XM_044796185.1"/>
</dbReference>
<accession>A0A9P3CFC0</accession>
<proteinExistence type="predicted"/>
<keyword evidence="3" id="KW-1185">Reference proteome</keyword>
<sequence>MCISVLSTSHPEYPFVLISNRDEYINRPTLVADWWDEPYKHVLGGRDTQRKERGTWLGITKQGRIAILTNFREEGVEVNKDKSRGAITNSYLCIDPDSTESDEEYVRRLLNDVGIHDVGGFTLIFGKLRRPNQTPSPESEVGTVRAESPAVSRLNMLRDHQSPSTDPSSPSRTNPKKNPASPSLCGSAASGLAVISNRTETASSLKRIATHIGETHGLSNSHFGDVTWPKVVHGELRLQQTIKMDVLRGGDEAKFIEGLFDILCVDTLPNRKETENWDEYVRHMRDSIMIPPAKGELAKQMAGYIPASTSLKASVGTTNPPELEPENSAAQAASGSVAETSYGTSKQTVILVNKQGKVTYVERTLYDQHGTPIPEGKGDVRFEFDIEGWS</sequence>
<dbReference type="EMBL" id="BOLY01000001">
    <property type="protein sequence ID" value="GIZ37633.1"/>
    <property type="molecule type" value="Genomic_DNA"/>
</dbReference>
<evidence type="ECO:0000256" key="1">
    <source>
        <dbReference type="SAM" id="MobiDB-lite"/>
    </source>
</evidence>
<reference evidence="2 3" key="1">
    <citation type="submission" date="2021-01" db="EMBL/GenBank/DDBJ databases">
        <title>Cercospora kikuchii MAFF 305040 whole genome shotgun sequence.</title>
        <authorList>
            <person name="Kashiwa T."/>
            <person name="Suzuki T."/>
        </authorList>
    </citation>
    <scope>NUCLEOTIDE SEQUENCE [LARGE SCALE GENOMIC DNA]</scope>
    <source>
        <strain evidence="2 3">MAFF 305040</strain>
    </source>
</reference>